<dbReference type="AlphaFoldDB" id="W7D1M5"/>
<dbReference type="InterPro" id="IPR009214">
    <property type="entry name" value="DUF1129"/>
</dbReference>
<proteinExistence type="predicted"/>
<accession>W7D1M5</accession>
<feature type="transmembrane region" description="Helical" evidence="1">
    <location>
        <begin position="68"/>
        <end position="93"/>
    </location>
</feature>
<dbReference type="EMBL" id="AODH01000008">
    <property type="protein sequence ID" value="EUJ41821.1"/>
    <property type="molecule type" value="Genomic_DNA"/>
</dbReference>
<name>W7D1M5_9LIST</name>
<feature type="transmembrane region" description="Helical" evidence="1">
    <location>
        <begin position="105"/>
        <end position="125"/>
    </location>
</feature>
<feature type="transmembrane region" description="Helical" evidence="1">
    <location>
        <begin position="137"/>
        <end position="162"/>
    </location>
</feature>
<keyword evidence="1" id="KW-0472">Membrane</keyword>
<dbReference type="Pfam" id="PF06570">
    <property type="entry name" value="DUF1129"/>
    <property type="match status" value="1"/>
</dbReference>
<dbReference type="Proteomes" id="UP000019243">
    <property type="component" value="Unassembled WGS sequence"/>
</dbReference>
<gene>
    <name evidence="2" type="ORF">BCAMP_02225</name>
</gene>
<evidence type="ECO:0000313" key="3">
    <source>
        <dbReference type="Proteomes" id="UP000019243"/>
    </source>
</evidence>
<feature type="transmembrane region" description="Helical" evidence="1">
    <location>
        <begin position="168"/>
        <end position="189"/>
    </location>
</feature>
<dbReference type="PIRSF" id="PIRSF033111">
    <property type="entry name" value="UCP033111"/>
    <property type="match status" value="1"/>
</dbReference>
<evidence type="ECO:0000313" key="2">
    <source>
        <dbReference type="EMBL" id="EUJ41821.1"/>
    </source>
</evidence>
<organism evidence="2 3">
    <name type="scientific">Brochothrix campestris FSL F6-1037</name>
    <dbReference type="NCBI Taxonomy" id="1265861"/>
    <lineage>
        <taxon>Bacteria</taxon>
        <taxon>Bacillati</taxon>
        <taxon>Bacillota</taxon>
        <taxon>Bacilli</taxon>
        <taxon>Bacillales</taxon>
        <taxon>Listeriaceae</taxon>
        <taxon>Brochothrix</taxon>
    </lineage>
</organism>
<sequence>MDVERHLRTAAVLPADQIKTLVDEMATEVQTAQKQNVTARQHYGKTPQQFAAEQNEVITKPKPKEASWWLRGVDGGLLVMGIMLLAVAATAFIGKSNESVTSIPISLILMSFVIGGAGMAGMQYYTLKIRDQGKKGLLKYALYAVVFVIVWMLLAFVFTAILPVNWNIVLQPPMAIILGVLVLVLKWYLKRKYNITPITRF</sequence>
<protein>
    <recommendedName>
        <fullName evidence="4">DUF1129 domain-containing protein</fullName>
    </recommendedName>
</protein>
<keyword evidence="3" id="KW-1185">Reference proteome</keyword>
<keyword evidence="1" id="KW-1133">Transmembrane helix</keyword>
<evidence type="ECO:0008006" key="4">
    <source>
        <dbReference type="Google" id="ProtNLM"/>
    </source>
</evidence>
<keyword evidence="1" id="KW-0812">Transmembrane</keyword>
<reference evidence="2 3" key="1">
    <citation type="submission" date="2012-12" db="EMBL/GenBank/DDBJ databases">
        <title>Novel taxa of Listeriaceae from agricultural environments in the United States.</title>
        <authorList>
            <person name="den Bakker H.C."/>
            <person name="Allred A."/>
            <person name="Warchocki S."/>
            <person name="Wright E.M."/>
            <person name="Burrell A."/>
            <person name="Nightingale K.K."/>
            <person name="Kephart D."/>
            <person name="Wiedmann M."/>
        </authorList>
    </citation>
    <scope>NUCLEOTIDE SEQUENCE [LARGE SCALE GENOMIC DNA]</scope>
    <source>
        <strain evidence="2 3">FSL F6-1037</strain>
    </source>
</reference>
<evidence type="ECO:0000256" key="1">
    <source>
        <dbReference type="SAM" id="Phobius"/>
    </source>
</evidence>
<dbReference type="STRING" id="1265861.BCAMP_02225"/>
<comment type="caution">
    <text evidence="2">The sequence shown here is derived from an EMBL/GenBank/DDBJ whole genome shotgun (WGS) entry which is preliminary data.</text>
</comment>